<protein>
    <recommendedName>
        <fullName evidence="2">G-patch domain-containing protein</fullName>
    </recommendedName>
</protein>
<organism evidence="3 4">
    <name type="scientific">Linum trigynum</name>
    <dbReference type="NCBI Taxonomy" id="586398"/>
    <lineage>
        <taxon>Eukaryota</taxon>
        <taxon>Viridiplantae</taxon>
        <taxon>Streptophyta</taxon>
        <taxon>Embryophyta</taxon>
        <taxon>Tracheophyta</taxon>
        <taxon>Spermatophyta</taxon>
        <taxon>Magnoliopsida</taxon>
        <taxon>eudicotyledons</taxon>
        <taxon>Gunneridae</taxon>
        <taxon>Pentapetalae</taxon>
        <taxon>rosids</taxon>
        <taxon>fabids</taxon>
        <taxon>Malpighiales</taxon>
        <taxon>Linaceae</taxon>
        <taxon>Linum</taxon>
    </lineage>
</organism>
<feature type="compositionally biased region" description="Basic and acidic residues" evidence="1">
    <location>
        <begin position="30"/>
        <end position="54"/>
    </location>
</feature>
<evidence type="ECO:0000256" key="1">
    <source>
        <dbReference type="SAM" id="MobiDB-lite"/>
    </source>
</evidence>
<dbReference type="PROSITE" id="PS50174">
    <property type="entry name" value="G_PATCH"/>
    <property type="match status" value="1"/>
</dbReference>
<keyword evidence="4" id="KW-1185">Reference proteome</keyword>
<dbReference type="AlphaFoldDB" id="A0AAV2EI42"/>
<dbReference type="PANTHER" id="PTHR47650:SF2">
    <property type="entry name" value="ZINC FINGER CCCH DOMAIN-CONTAINING PROTEIN 22"/>
    <property type="match status" value="1"/>
</dbReference>
<dbReference type="PANTHER" id="PTHR47650">
    <property type="entry name" value="ZINC FINGER CCCH DOMAIN-CONTAINING PROTEIN 22"/>
    <property type="match status" value="1"/>
</dbReference>
<reference evidence="3 4" key="1">
    <citation type="submission" date="2024-04" db="EMBL/GenBank/DDBJ databases">
        <authorList>
            <person name="Fracassetti M."/>
        </authorList>
    </citation>
    <scope>NUCLEOTIDE SEQUENCE [LARGE SCALE GENOMIC DNA]</scope>
</reference>
<dbReference type="InterPro" id="IPR000467">
    <property type="entry name" value="G_patch_dom"/>
</dbReference>
<name>A0AAV2EI42_9ROSI</name>
<accession>A0AAV2EI42</accession>
<feature type="compositionally biased region" description="Basic residues" evidence="1">
    <location>
        <begin position="55"/>
        <end position="68"/>
    </location>
</feature>
<evidence type="ECO:0000313" key="4">
    <source>
        <dbReference type="Proteomes" id="UP001497516"/>
    </source>
</evidence>
<evidence type="ECO:0000259" key="2">
    <source>
        <dbReference type="PROSITE" id="PS50174"/>
    </source>
</evidence>
<dbReference type="Proteomes" id="UP001497516">
    <property type="component" value="Chromosome 4"/>
</dbReference>
<evidence type="ECO:0000313" key="3">
    <source>
        <dbReference type="EMBL" id="CAL1385205.1"/>
    </source>
</evidence>
<dbReference type="Pfam" id="PF01585">
    <property type="entry name" value="G-patch"/>
    <property type="match status" value="1"/>
</dbReference>
<gene>
    <name evidence="3" type="ORF">LTRI10_LOCUS26360</name>
</gene>
<dbReference type="GO" id="GO:0003676">
    <property type="term" value="F:nucleic acid binding"/>
    <property type="evidence" value="ECO:0007669"/>
    <property type="project" value="InterPro"/>
</dbReference>
<dbReference type="EMBL" id="OZ034817">
    <property type="protein sequence ID" value="CAL1385205.1"/>
    <property type="molecule type" value="Genomic_DNA"/>
</dbReference>
<feature type="domain" description="G-patch" evidence="2">
    <location>
        <begin position="1"/>
        <end position="54"/>
    </location>
</feature>
<sequence length="100" mass="11193">MMANMGYCEGLGLEASGQGMVNPMPVKVLPDKQSLEHEHVLESQKREEAGNEKQAKKRSRGGRRKRDKKFAAPVRAAKSAKELRKMKKLVQICIVSSRTN</sequence>
<proteinExistence type="predicted"/>
<feature type="region of interest" description="Disordered" evidence="1">
    <location>
        <begin position="30"/>
        <end position="78"/>
    </location>
</feature>